<comment type="similarity">
    <text evidence="5 6">Belongs to the XseA family.</text>
</comment>
<dbReference type="CDD" id="cd04489">
    <property type="entry name" value="ExoVII_LU_OBF"/>
    <property type="match status" value="1"/>
</dbReference>
<organism evidence="10 11">
    <name type="scientific">Alkalicoccus urumqiensis</name>
    <name type="common">Bacillus urumqiensis</name>
    <dbReference type="NCBI Taxonomy" id="1548213"/>
    <lineage>
        <taxon>Bacteria</taxon>
        <taxon>Bacillati</taxon>
        <taxon>Bacillota</taxon>
        <taxon>Bacilli</taxon>
        <taxon>Bacillales</taxon>
        <taxon>Bacillaceae</taxon>
        <taxon>Alkalicoccus</taxon>
    </lineage>
</organism>
<evidence type="ECO:0000256" key="5">
    <source>
        <dbReference type="HAMAP-Rule" id="MF_00378"/>
    </source>
</evidence>
<dbReference type="NCBIfam" id="TIGR00237">
    <property type="entry name" value="xseA"/>
    <property type="match status" value="1"/>
</dbReference>
<dbReference type="PANTHER" id="PTHR30008">
    <property type="entry name" value="EXODEOXYRIBONUCLEASE 7 LARGE SUBUNIT"/>
    <property type="match status" value="1"/>
</dbReference>
<proteinExistence type="inferred from homology"/>
<dbReference type="HAMAP" id="MF_00378">
    <property type="entry name" value="Exonuc_7_L"/>
    <property type="match status" value="1"/>
</dbReference>
<comment type="catalytic activity">
    <reaction evidence="5 6">
        <text>Exonucleolytic cleavage in either 5'- to 3'- or 3'- to 5'-direction to yield nucleoside 5'-phosphates.</text>
        <dbReference type="EC" id="3.1.11.6"/>
    </reaction>
</comment>
<dbReference type="InterPro" id="IPR003753">
    <property type="entry name" value="Exonuc_VII_L"/>
</dbReference>
<dbReference type="GO" id="GO:0005737">
    <property type="term" value="C:cytoplasm"/>
    <property type="evidence" value="ECO:0007669"/>
    <property type="project" value="UniProtKB-SubCell"/>
</dbReference>
<feature type="region of interest" description="Disordered" evidence="7">
    <location>
        <begin position="327"/>
        <end position="361"/>
    </location>
</feature>
<feature type="domain" description="OB-fold nucleic acid binding" evidence="9">
    <location>
        <begin position="5"/>
        <end position="100"/>
    </location>
</feature>
<dbReference type="Pfam" id="PF02601">
    <property type="entry name" value="Exonuc_VII_L"/>
    <property type="match status" value="1"/>
</dbReference>
<keyword evidence="2 5" id="KW-0540">Nuclease</keyword>
<keyword evidence="11" id="KW-1185">Reference proteome</keyword>
<dbReference type="GO" id="GO:0006308">
    <property type="term" value="P:DNA catabolic process"/>
    <property type="evidence" value="ECO:0007669"/>
    <property type="project" value="UniProtKB-UniRule"/>
</dbReference>
<dbReference type="InterPro" id="IPR025824">
    <property type="entry name" value="OB-fold_nuc-bd_dom"/>
</dbReference>
<evidence type="ECO:0000256" key="2">
    <source>
        <dbReference type="ARBA" id="ARBA00022722"/>
    </source>
</evidence>
<evidence type="ECO:0000256" key="3">
    <source>
        <dbReference type="ARBA" id="ARBA00022801"/>
    </source>
</evidence>
<dbReference type="GO" id="GO:0003676">
    <property type="term" value="F:nucleic acid binding"/>
    <property type="evidence" value="ECO:0007669"/>
    <property type="project" value="InterPro"/>
</dbReference>
<evidence type="ECO:0000259" key="8">
    <source>
        <dbReference type="Pfam" id="PF02601"/>
    </source>
</evidence>
<evidence type="ECO:0000256" key="1">
    <source>
        <dbReference type="ARBA" id="ARBA00022490"/>
    </source>
</evidence>
<evidence type="ECO:0000256" key="6">
    <source>
        <dbReference type="RuleBase" id="RU004355"/>
    </source>
</evidence>
<feature type="domain" description="Exonuclease VII large subunit C-terminal" evidence="8">
    <location>
        <begin position="123"/>
        <end position="437"/>
    </location>
</feature>
<comment type="caution">
    <text evidence="10">The sequence shown here is derived from an EMBL/GenBank/DDBJ whole genome shotgun (WGS) entry which is preliminary data.</text>
</comment>
<dbReference type="OrthoDB" id="9802795at2"/>
<evidence type="ECO:0000313" key="10">
    <source>
        <dbReference type="EMBL" id="PRO66711.1"/>
    </source>
</evidence>
<feature type="compositionally biased region" description="Basic and acidic residues" evidence="7">
    <location>
        <begin position="352"/>
        <end position="361"/>
    </location>
</feature>
<dbReference type="RefSeq" id="WP_105957747.1">
    <property type="nucleotide sequence ID" value="NZ_PVNS01000002.1"/>
</dbReference>
<protein>
    <recommendedName>
        <fullName evidence="5">Exodeoxyribonuclease 7 large subunit</fullName>
        <ecNumber evidence="5">3.1.11.6</ecNumber>
    </recommendedName>
    <alternativeName>
        <fullName evidence="5">Exodeoxyribonuclease VII large subunit</fullName>
        <shortName evidence="5">Exonuclease VII large subunit</shortName>
    </alternativeName>
</protein>
<keyword evidence="4 5" id="KW-0269">Exonuclease</keyword>
<dbReference type="EC" id="3.1.11.6" evidence="5"/>
<name>A0A2P6MKC3_ALKUR</name>
<dbReference type="GO" id="GO:0009318">
    <property type="term" value="C:exodeoxyribonuclease VII complex"/>
    <property type="evidence" value="ECO:0007669"/>
    <property type="project" value="UniProtKB-UniRule"/>
</dbReference>
<dbReference type="Pfam" id="PF13742">
    <property type="entry name" value="tRNA_anti_2"/>
    <property type="match status" value="1"/>
</dbReference>
<dbReference type="InterPro" id="IPR020579">
    <property type="entry name" value="Exonuc_VII_lsu_C"/>
</dbReference>
<feature type="compositionally biased region" description="Basic and acidic residues" evidence="7">
    <location>
        <begin position="327"/>
        <end position="341"/>
    </location>
</feature>
<dbReference type="AlphaFoldDB" id="A0A2P6MKC3"/>
<sequence>MSSYLSVADVTTRIKRLLETSGMVQNVWIQAEISNFKRHSRGHMYFSLKDDRSRIQSVMFAGSNKNLTFTPEDGMSVLVRGDVTVYEPFGQYQLMVKEMQPDGTGNLFAAYEQLKKKLTAAGYFAQDKKKAIPRLPKHIAVITSPTGAAVRDMITTLRRRYPLVKVTLLPVLVQGPDAAPSIARAIRQADETGWFDTIIAGRGGGSIEDLWAFNEEETVLAAASCRTPVISAVGHETDTTLFDFAADLRAPTPTAAAELAVPDITEMREFVHDRRGRIHRAAAERFERAQDALKRLEQSYAFRYPKRLIEEKEQQLDWMTDRLKQRLQESGSRKREQERSLTNRLHAAHPKKQLERNREQLQERKHQLERAVRKLHQEKASRLELQLSKLDLLSPVQLMRKGYALPYAEDGKLVRSREDAPEKSMLKLRVSDGLLACRVESNTPIQKEDPPHE</sequence>
<keyword evidence="1 5" id="KW-0963">Cytoplasm</keyword>
<comment type="subunit">
    <text evidence="5">Heterooligomer composed of large and small subunits.</text>
</comment>
<dbReference type="Proteomes" id="UP000243650">
    <property type="component" value="Unassembled WGS sequence"/>
</dbReference>
<dbReference type="GO" id="GO:0008855">
    <property type="term" value="F:exodeoxyribonuclease VII activity"/>
    <property type="evidence" value="ECO:0007669"/>
    <property type="project" value="UniProtKB-UniRule"/>
</dbReference>
<comment type="function">
    <text evidence="5">Bidirectionally degrades single-stranded DNA into large acid-insoluble oligonucleotides, which are then degraded further into small acid-soluble oligonucleotides.</text>
</comment>
<dbReference type="EMBL" id="PVNS01000002">
    <property type="protein sequence ID" value="PRO66711.1"/>
    <property type="molecule type" value="Genomic_DNA"/>
</dbReference>
<evidence type="ECO:0000259" key="9">
    <source>
        <dbReference type="Pfam" id="PF13742"/>
    </source>
</evidence>
<evidence type="ECO:0000256" key="4">
    <source>
        <dbReference type="ARBA" id="ARBA00022839"/>
    </source>
</evidence>
<dbReference type="PANTHER" id="PTHR30008:SF0">
    <property type="entry name" value="EXODEOXYRIBONUCLEASE 7 LARGE SUBUNIT"/>
    <property type="match status" value="1"/>
</dbReference>
<evidence type="ECO:0000256" key="7">
    <source>
        <dbReference type="SAM" id="MobiDB-lite"/>
    </source>
</evidence>
<evidence type="ECO:0000313" key="11">
    <source>
        <dbReference type="Proteomes" id="UP000243650"/>
    </source>
</evidence>
<keyword evidence="3 5" id="KW-0378">Hydrolase</keyword>
<reference evidence="10 11" key="1">
    <citation type="submission" date="2018-03" db="EMBL/GenBank/DDBJ databases">
        <title>Bacillus urumqiensis sp. nov., a moderately haloalkaliphilic bacterium isolated from a salt lake.</title>
        <authorList>
            <person name="Zhao B."/>
            <person name="Liao Z."/>
        </authorList>
    </citation>
    <scope>NUCLEOTIDE SEQUENCE [LARGE SCALE GENOMIC DNA]</scope>
    <source>
        <strain evidence="10 11">BZ-SZ-XJ18</strain>
    </source>
</reference>
<gene>
    <name evidence="5" type="primary">xseA</name>
    <name evidence="10" type="ORF">C6I21_01925</name>
</gene>
<comment type="subcellular location">
    <subcellularLocation>
        <location evidence="5 6">Cytoplasm</location>
    </subcellularLocation>
</comment>
<accession>A0A2P6MKC3</accession>